<reference evidence="1" key="1">
    <citation type="submission" date="2021-03" db="EMBL/GenBank/DDBJ databases">
        <title>Draft genome sequence of rust myrtle Austropuccinia psidii MF-1, a brazilian biotype.</title>
        <authorList>
            <person name="Quecine M.C."/>
            <person name="Pachon D.M.R."/>
            <person name="Bonatelli M.L."/>
            <person name="Correr F.H."/>
            <person name="Franceschini L.M."/>
            <person name="Leite T.F."/>
            <person name="Margarido G.R.A."/>
            <person name="Almeida C.A."/>
            <person name="Ferrarezi J.A."/>
            <person name="Labate C.A."/>
        </authorList>
    </citation>
    <scope>NUCLEOTIDE SEQUENCE</scope>
    <source>
        <strain evidence="1">MF-1</strain>
    </source>
</reference>
<protein>
    <submittedName>
        <fullName evidence="1">Uncharacterized protein</fullName>
    </submittedName>
</protein>
<gene>
    <name evidence="1" type="ORF">O181_035278</name>
</gene>
<dbReference type="Proteomes" id="UP000765509">
    <property type="component" value="Unassembled WGS sequence"/>
</dbReference>
<evidence type="ECO:0000313" key="2">
    <source>
        <dbReference type="Proteomes" id="UP000765509"/>
    </source>
</evidence>
<dbReference type="AlphaFoldDB" id="A0A9Q3H841"/>
<evidence type="ECO:0000313" key="1">
    <source>
        <dbReference type="EMBL" id="MBW0495563.1"/>
    </source>
</evidence>
<keyword evidence="2" id="KW-1185">Reference proteome</keyword>
<proteinExistence type="predicted"/>
<organism evidence="1 2">
    <name type="scientific">Austropuccinia psidii MF-1</name>
    <dbReference type="NCBI Taxonomy" id="1389203"/>
    <lineage>
        <taxon>Eukaryota</taxon>
        <taxon>Fungi</taxon>
        <taxon>Dikarya</taxon>
        <taxon>Basidiomycota</taxon>
        <taxon>Pucciniomycotina</taxon>
        <taxon>Pucciniomycetes</taxon>
        <taxon>Pucciniales</taxon>
        <taxon>Sphaerophragmiaceae</taxon>
        <taxon>Austropuccinia</taxon>
    </lineage>
</organism>
<sequence length="128" mass="13933">MTFNSSLDQITLREALSLQKNAAKIINESLPTTSTQQNYFPIPTPHTQHASSGYAEIISFDADYIPTSKIPSELNIGALSNHHITHEALENLQEILSDTIIPASWTRVPHKMGSPSHGSLKATGTALL</sequence>
<comment type="caution">
    <text evidence="1">The sequence shown here is derived from an EMBL/GenBank/DDBJ whole genome shotgun (WGS) entry which is preliminary data.</text>
</comment>
<accession>A0A9Q3H841</accession>
<dbReference type="EMBL" id="AVOT02013162">
    <property type="protein sequence ID" value="MBW0495563.1"/>
    <property type="molecule type" value="Genomic_DNA"/>
</dbReference>
<name>A0A9Q3H841_9BASI</name>